<dbReference type="GO" id="GO:0003676">
    <property type="term" value="F:nucleic acid binding"/>
    <property type="evidence" value="ECO:0007669"/>
    <property type="project" value="InterPro"/>
</dbReference>
<evidence type="ECO:0000256" key="3">
    <source>
        <dbReference type="ARBA" id="ARBA00030688"/>
    </source>
</evidence>
<gene>
    <name evidence="6" type="primary">Dere\GG13952</name>
    <name evidence="6" type="ORF">Dere_GG13952</name>
</gene>
<dbReference type="EMBL" id="CH954181">
    <property type="protein sequence ID" value="EDV48125.1"/>
    <property type="molecule type" value="Genomic_DNA"/>
</dbReference>
<feature type="compositionally biased region" description="Polar residues" evidence="4">
    <location>
        <begin position="50"/>
        <end position="67"/>
    </location>
</feature>
<sequence length="266" mass="30062">MSDEEEDYMSDKFLAGLQDVRPSLVNNRGKKRQIEVESKKEELKKRQRETAASSENVNNVRLQQSLNKPIPADNKGFQLLAKMGYKAGSGLGKTSDARTEPVGITIKSGRGGLGREAAVAELTLKRQELRRAHLLSKAGIESGEEVSTEAYRRRATHKAEERKLQYDIKRCQQTCESLDLKSAITEPDLDFFWPPKPKDEEETQSDADDSEAEVPSKEESYSPSEQLELLTSYLRTAYYFCYWCGTHYEDAEDLGSNCPGLTRDEH</sequence>
<proteinExistence type="inferred from homology"/>
<evidence type="ECO:0000259" key="5">
    <source>
        <dbReference type="PROSITE" id="PS50174"/>
    </source>
</evidence>
<organism evidence="6 7">
    <name type="scientific">Drosophila erecta</name>
    <name type="common">Fruit fly</name>
    <dbReference type="NCBI Taxonomy" id="7220"/>
    <lineage>
        <taxon>Eukaryota</taxon>
        <taxon>Metazoa</taxon>
        <taxon>Ecdysozoa</taxon>
        <taxon>Arthropoda</taxon>
        <taxon>Hexapoda</taxon>
        <taxon>Insecta</taxon>
        <taxon>Pterygota</taxon>
        <taxon>Neoptera</taxon>
        <taxon>Endopterygota</taxon>
        <taxon>Diptera</taxon>
        <taxon>Brachycera</taxon>
        <taxon>Muscomorpha</taxon>
        <taxon>Ephydroidea</taxon>
        <taxon>Drosophilidae</taxon>
        <taxon>Drosophila</taxon>
        <taxon>Sophophora</taxon>
    </lineage>
</organism>
<feature type="domain" description="G-patch" evidence="5">
    <location>
        <begin position="72"/>
        <end position="118"/>
    </location>
</feature>
<name>B3P2V3_DROER</name>
<dbReference type="OrthoDB" id="786951at2759"/>
<dbReference type="InterPro" id="IPR025239">
    <property type="entry name" value="DUF4187"/>
</dbReference>
<evidence type="ECO:0000313" key="7">
    <source>
        <dbReference type="Proteomes" id="UP000008711"/>
    </source>
</evidence>
<reference evidence="6 7" key="2">
    <citation type="journal article" date="2008" name="Bioinformatics">
        <title>Assembly reconciliation.</title>
        <authorList>
            <person name="Zimin A.V."/>
            <person name="Smith D.R."/>
            <person name="Sutton G."/>
            <person name="Yorke J.A."/>
        </authorList>
    </citation>
    <scope>NUCLEOTIDE SEQUENCE [LARGE SCALE GENOMIC DNA]</scope>
    <source>
        <strain evidence="6 7">TSC#14021-0224.01</strain>
    </source>
</reference>
<feature type="compositionally biased region" description="Acidic residues" evidence="4">
    <location>
        <begin position="200"/>
        <end position="212"/>
    </location>
</feature>
<dbReference type="SMART" id="SM00443">
    <property type="entry name" value="G_patch"/>
    <property type="match status" value="1"/>
</dbReference>
<dbReference type="SMART" id="SM01173">
    <property type="entry name" value="DUF4187"/>
    <property type="match status" value="1"/>
</dbReference>
<dbReference type="AlphaFoldDB" id="B3P2V3"/>
<evidence type="ECO:0000313" key="6">
    <source>
        <dbReference type="EMBL" id="EDV48125.1"/>
    </source>
</evidence>
<dbReference type="InterPro" id="IPR000467">
    <property type="entry name" value="G_patch_dom"/>
</dbReference>
<feature type="compositionally biased region" description="Basic and acidic residues" evidence="4">
    <location>
        <begin position="32"/>
        <end position="44"/>
    </location>
</feature>
<dbReference type="Proteomes" id="UP000008711">
    <property type="component" value="Unassembled WGS sequence"/>
</dbReference>
<evidence type="ECO:0000256" key="4">
    <source>
        <dbReference type="SAM" id="MobiDB-lite"/>
    </source>
</evidence>
<comment type="similarity">
    <text evidence="1">Belongs to the GPATCH11 family.</text>
</comment>
<feature type="region of interest" description="Disordered" evidence="4">
    <location>
        <begin position="24"/>
        <end position="72"/>
    </location>
</feature>
<keyword evidence="7" id="KW-1185">Reference proteome</keyword>
<protein>
    <recommendedName>
        <fullName evidence="2">G patch domain-containing protein 11</fullName>
    </recommendedName>
    <alternativeName>
        <fullName evidence="3">Coiled-coil domain-containing protein 75</fullName>
    </alternativeName>
</protein>
<dbReference type="PANTHER" id="PTHR21032:SF0">
    <property type="entry name" value="G PATCH DOMAIN-CONTAINING PROTEIN 11"/>
    <property type="match status" value="1"/>
</dbReference>
<evidence type="ECO:0000256" key="2">
    <source>
        <dbReference type="ARBA" id="ARBA00021978"/>
    </source>
</evidence>
<dbReference type="HOGENOM" id="CLU_046724_3_1_1"/>
<dbReference type="InterPro" id="IPR039249">
    <property type="entry name" value="GPATCH11"/>
</dbReference>
<dbReference type="eggNOG" id="KOG1994">
    <property type="taxonomic scope" value="Eukaryota"/>
</dbReference>
<dbReference type="PhylomeDB" id="B3P2V3"/>
<reference evidence="6 7" key="1">
    <citation type="journal article" date="2007" name="Nature">
        <title>Evolution of genes and genomes on the Drosophila phylogeny.</title>
        <authorList>
            <consortium name="Drosophila 12 Genomes Consortium"/>
            <person name="Clark A.G."/>
            <person name="Eisen M.B."/>
            <person name="Smith D.R."/>
            <person name="Bergman C.M."/>
            <person name="Oliver B."/>
            <person name="Markow T.A."/>
            <person name="Kaufman T.C."/>
            <person name="Kellis M."/>
            <person name="Gelbart W."/>
            <person name="Iyer V.N."/>
            <person name="Pollard D.A."/>
            <person name="Sackton T.B."/>
            <person name="Larracuente A.M."/>
            <person name="Singh N.D."/>
            <person name="Abad J.P."/>
            <person name="Abt D.N."/>
            <person name="Adryan B."/>
            <person name="Aguade M."/>
            <person name="Akashi H."/>
            <person name="Anderson W.W."/>
            <person name="Aquadro C.F."/>
            <person name="Ardell D.H."/>
            <person name="Arguello R."/>
            <person name="Artieri C.G."/>
            <person name="Barbash D.A."/>
            <person name="Barker D."/>
            <person name="Barsanti P."/>
            <person name="Batterham P."/>
            <person name="Batzoglou S."/>
            <person name="Begun D."/>
            <person name="Bhutkar A."/>
            <person name="Blanco E."/>
            <person name="Bosak S.A."/>
            <person name="Bradley R.K."/>
            <person name="Brand A.D."/>
            <person name="Brent M.R."/>
            <person name="Brooks A.N."/>
            <person name="Brown R.H."/>
            <person name="Butlin R.K."/>
            <person name="Caggese C."/>
            <person name="Calvi B.R."/>
            <person name="Bernardo de Carvalho A."/>
            <person name="Caspi A."/>
            <person name="Castrezana S."/>
            <person name="Celniker S.E."/>
            <person name="Chang J.L."/>
            <person name="Chapple C."/>
            <person name="Chatterji S."/>
            <person name="Chinwalla A."/>
            <person name="Civetta A."/>
            <person name="Clifton S.W."/>
            <person name="Comeron J.M."/>
            <person name="Costello J.C."/>
            <person name="Coyne J.A."/>
            <person name="Daub J."/>
            <person name="David R.G."/>
            <person name="Delcher A.L."/>
            <person name="Delehaunty K."/>
            <person name="Do C.B."/>
            <person name="Ebling H."/>
            <person name="Edwards K."/>
            <person name="Eickbush T."/>
            <person name="Evans J.D."/>
            <person name="Filipski A."/>
            <person name="Findeiss S."/>
            <person name="Freyhult E."/>
            <person name="Fulton L."/>
            <person name="Fulton R."/>
            <person name="Garcia A.C."/>
            <person name="Gardiner A."/>
            <person name="Garfield D.A."/>
            <person name="Garvin B.E."/>
            <person name="Gibson G."/>
            <person name="Gilbert D."/>
            <person name="Gnerre S."/>
            <person name="Godfrey J."/>
            <person name="Good R."/>
            <person name="Gotea V."/>
            <person name="Gravely B."/>
            <person name="Greenberg A.J."/>
            <person name="Griffiths-Jones S."/>
            <person name="Gross S."/>
            <person name="Guigo R."/>
            <person name="Gustafson E.A."/>
            <person name="Haerty W."/>
            <person name="Hahn M.W."/>
            <person name="Halligan D.L."/>
            <person name="Halpern A.L."/>
            <person name="Halter G.M."/>
            <person name="Han M.V."/>
            <person name="Heger A."/>
            <person name="Hillier L."/>
            <person name="Hinrichs A.S."/>
            <person name="Holmes I."/>
            <person name="Hoskins R.A."/>
            <person name="Hubisz M.J."/>
            <person name="Hultmark D."/>
            <person name="Huntley M.A."/>
            <person name="Jaffe D.B."/>
            <person name="Jagadeeshan S."/>
            <person name="Jeck W.R."/>
            <person name="Johnson J."/>
            <person name="Jones C.D."/>
            <person name="Jordan W.C."/>
            <person name="Karpen G.H."/>
            <person name="Kataoka E."/>
            <person name="Keightley P.D."/>
            <person name="Kheradpour P."/>
            <person name="Kirkness E.F."/>
            <person name="Koerich L.B."/>
            <person name="Kristiansen K."/>
            <person name="Kudrna D."/>
            <person name="Kulathinal R.J."/>
            <person name="Kumar S."/>
            <person name="Kwok R."/>
            <person name="Lander E."/>
            <person name="Langley C.H."/>
            <person name="Lapoint R."/>
            <person name="Lazzaro B.P."/>
            <person name="Lee S.J."/>
            <person name="Levesque L."/>
            <person name="Li R."/>
            <person name="Lin C.F."/>
            <person name="Lin M.F."/>
            <person name="Lindblad-Toh K."/>
            <person name="Llopart A."/>
            <person name="Long M."/>
            <person name="Low L."/>
            <person name="Lozovsky E."/>
            <person name="Lu J."/>
            <person name="Luo M."/>
            <person name="Machado C.A."/>
            <person name="Makalowski W."/>
            <person name="Marzo M."/>
            <person name="Matsuda M."/>
            <person name="Matzkin L."/>
            <person name="McAllister B."/>
            <person name="McBride C.S."/>
            <person name="McKernan B."/>
            <person name="McKernan K."/>
            <person name="Mendez-Lago M."/>
            <person name="Minx P."/>
            <person name="Mollenhauer M.U."/>
            <person name="Montooth K."/>
            <person name="Mount S.M."/>
            <person name="Mu X."/>
            <person name="Myers E."/>
            <person name="Negre B."/>
            <person name="Newfeld S."/>
            <person name="Nielsen R."/>
            <person name="Noor M.A."/>
            <person name="O'Grady P."/>
            <person name="Pachter L."/>
            <person name="Papaceit M."/>
            <person name="Parisi M.J."/>
            <person name="Parisi M."/>
            <person name="Parts L."/>
            <person name="Pedersen J.S."/>
            <person name="Pesole G."/>
            <person name="Phillippy A.M."/>
            <person name="Ponting C.P."/>
            <person name="Pop M."/>
            <person name="Porcelli D."/>
            <person name="Powell J.R."/>
            <person name="Prohaska S."/>
            <person name="Pruitt K."/>
            <person name="Puig M."/>
            <person name="Quesneville H."/>
            <person name="Ram K.R."/>
            <person name="Rand D."/>
            <person name="Rasmussen M.D."/>
            <person name="Reed L.K."/>
            <person name="Reenan R."/>
            <person name="Reily A."/>
            <person name="Remington K.A."/>
            <person name="Rieger T.T."/>
            <person name="Ritchie M.G."/>
            <person name="Robin C."/>
            <person name="Rogers Y.H."/>
            <person name="Rohde C."/>
            <person name="Rozas J."/>
            <person name="Rubenfield M.J."/>
            <person name="Ruiz A."/>
            <person name="Russo S."/>
            <person name="Salzberg S.L."/>
            <person name="Sanchez-Gracia A."/>
            <person name="Saranga D.J."/>
            <person name="Sato H."/>
            <person name="Schaeffer S.W."/>
            <person name="Schatz M.C."/>
            <person name="Schlenke T."/>
            <person name="Schwartz R."/>
            <person name="Segarra C."/>
            <person name="Singh R.S."/>
            <person name="Sirot L."/>
            <person name="Sirota M."/>
            <person name="Sisneros N.B."/>
            <person name="Smith C.D."/>
            <person name="Smith T.F."/>
            <person name="Spieth J."/>
            <person name="Stage D.E."/>
            <person name="Stark A."/>
            <person name="Stephan W."/>
            <person name="Strausberg R.L."/>
            <person name="Strempel S."/>
            <person name="Sturgill D."/>
            <person name="Sutton G."/>
            <person name="Sutton G.G."/>
            <person name="Tao W."/>
            <person name="Teichmann S."/>
            <person name="Tobari Y.N."/>
            <person name="Tomimura Y."/>
            <person name="Tsolas J.M."/>
            <person name="Valente V.L."/>
            <person name="Venter E."/>
            <person name="Venter J.C."/>
            <person name="Vicario S."/>
            <person name="Vieira F.G."/>
            <person name="Vilella A.J."/>
            <person name="Villasante A."/>
            <person name="Walenz B."/>
            <person name="Wang J."/>
            <person name="Wasserman M."/>
            <person name="Watts T."/>
            <person name="Wilson D."/>
            <person name="Wilson R.K."/>
            <person name="Wing R.A."/>
            <person name="Wolfner M.F."/>
            <person name="Wong A."/>
            <person name="Wong G.K."/>
            <person name="Wu C.I."/>
            <person name="Wu G."/>
            <person name="Yamamoto D."/>
            <person name="Yang H.P."/>
            <person name="Yang S.P."/>
            <person name="Yorke J.A."/>
            <person name="Yoshida K."/>
            <person name="Zdobnov E."/>
            <person name="Zhang P."/>
            <person name="Zhang Y."/>
            <person name="Zimin A.V."/>
            <person name="Baldwin J."/>
            <person name="Abdouelleil A."/>
            <person name="Abdulkadir J."/>
            <person name="Abebe A."/>
            <person name="Abera B."/>
            <person name="Abreu J."/>
            <person name="Acer S.C."/>
            <person name="Aftuck L."/>
            <person name="Alexander A."/>
            <person name="An P."/>
            <person name="Anderson E."/>
            <person name="Anderson S."/>
            <person name="Arachi H."/>
            <person name="Azer M."/>
            <person name="Bachantsang P."/>
            <person name="Barry A."/>
            <person name="Bayul T."/>
            <person name="Berlin A."/>
            <person name="Bessette D."/>
            <person name="Bloom T."/>
            <person name="Blye J."/>
            <person name="Boguslavskiy L."/>
            <person name="Bonnet C."/>
            <person name="Boukhgalter B."/>
            <person name="Bourzgui I."/>
            <person name="Brown A."/>
            <person name="Cahill P."/>
            <person name="Channer S."/>
            <person name="Cheshatsang Y."/>
            <person name="Chuda L."/>
            <person name="Citroen M."/>
            <person name="Collymore A."/>
            <person name="Cooke P."/>
            <person name="Costello M."/>
            <person name="D'Aco K."/>
            <person name="Daza R."/>
            <person name="De Haan G."/>
            <person name="DeGray S."/>
            <person name="DeMaso C."/>
            <person name="Dhargay N."/>
            <person name="Dooley K."/>
            <person name="Dooley E."/>
            <person name="Doricent M."/>
            <person name="Dorje P."/>
            <person name="Dorjee K."/>
            <person name="Dupes A."/>
            <person name="Elong R."/>
            <person name="Falk J."/>
            <person name="Farina A."/>
            <person name="Faro S."/>
            <person name="Ferguson D."/>
            <person name="Fisher S."/>
            <person name="Foley C.D."/>
            <person name="Franke A."/>
            <person name="Friedrich D."/>
            <person name="Gadbois L."/>
            <person name="Gearin G."/>
            <person name="Gearin C.R."/>
            <person name="Giannoukos G."/>
            <person name="Goode T."/>
            <person name="Graham J."/>
            <person name="Grandbois E."/>
            <person name="Grewal S."/>
            <person name="Gyaltsen K."/>
            <person name="Hafez N."/>
            <person name="Hagos B."/>
            <person name="Hall J."/>
            <person name="Henson C."/>
            <person name="Hollinger A."/>
            <person name="Honan T."/>
            <person name="Huard M.D."/>
            <person name="Hughes L."/>
            <person name="Hurhula B."/>
            <person name="Husby M.E."/>
            <person name="Kamat A."/>
            <person name="Kanga B."/>
            <person name="Kashin S."/>
            <person name="Khazanovich D."/>
            <person name="Kisner P."/>
            <person name="Lance K."/>
            <person name="Lara M."/>
            <person name="Lee W."/>
            <person name="Lennon N."/>
            <person name="Letendre F."/>
            <person name="LeVine R."/>
            <person name="Lipovsky A."/>
            <person name="Liu X."/>
            <person name="Liu J."/>
            <person name="Liu S."/>
            <person name="Lokyitsang T."/>
            <person name="Lokyitsang Y."/>
            <person name="Lubonja R."/>
            <person name="Lui A."/>
            <person name="MacDonald P."/>
            <person name="Magnisalis V."/>
            <person name="Maru K."/>
            <person name="Matthews C."/>
            <person name="McCusker W."/>
            <person name="McDonough S."/>
            <person name="Mehta T."/>
            <person name="Meldrim J."/>
            <person name="Meneus L."/>
            <person name="Mihai O."/>
            <person name="Mihalev A."/>
            <person name="Mihova T."/>
            <person name="Mittelman R."/>
            <person name="Mlenga V."/>
            <person name="Montmayeur A."/>
            <person name="Mulrain L."/>
            <person name="Navidi A."/>
            <person name="Naylor J."/>
            <person name="Negash T."/>
            <person name="Nguyen T."/>
            <person name="Nguyen N."/>
            <person name="Nicol R."/>
            <person name="Norbu C."/>
            <person name="Norbu N."/>
            <person name="Novod N."/>
            <person name="O'Neill B."/>
            <person name="Osman S."/>
            <person name="Markiewicz E."/>
            <person name="Oyono O.L."/>
            <person name="Patti C."/>
            <person name="Phunkhang P."/>
            <person name="Pierre F."/>
            <person name="Priest M."/>
            <person name="Raghuraman S."/>
            <person name="Rege F."/>
            <person name="Reyes R."/>
            <person name="Rise C."/>
            <person name="Rogov P."/>
            <person name="Ross K."/>
            <person name="Ryan E."/>
            <person name="Settipalli S."/>
            <person name="Shea T."/>
            <person name="Sherpa N."/>
            <person name="Shi L."/>
            <person name="Shih D."/>
            <person name="Sparrow T."/>
            <person name="Spaulding J."/>
            <person name="Stalker J."/>
            <person name="Stange-Thomann N."/>
            <person name="Stavropoulos S."/>
            <person name="Stone C."/>
            <person name="Strader C."/>
            <person name="Tesfaye S."/>
            <person name="Thomson T."/>
            <person name="Thoulutsang Y."/>
            <person name="Thoulutsang D."/>
            <person name="Topham K."/>
            <person name="Topping I."/>
            <person name="Tsamla T."/>
            <person name="Vassiliev H."/>
            <person name="Vo A."/>
            <person name="Wangchuk T."/>
            <person name="Wangdi T."/>
            <person name="Weiand M."/>
            <person name="Wilkinson J."/>
            <person name="Wilson A."/>
            <person name="Yadav S."/>
            <person name="Young G."/>
            <person name="Yu Q."/>
            <person name="Zembek L."/>
            <person name="Zhong D."/>
            <person name="Zimmer A."/>
            <person name="Zwirko Z."/>
            <person name="Jaffe D.B."/>
            <person name="Alvarez P."/>
            <person name="Brockman W."/>
            <person name="Butler J."/>
            <person name="Chin C."/>
            <person name="Gnerre S."/>
            <person name="Grabherr M."/>
            <person name="Kleber M."/>
            <person name="Mauceli E."/>
            <person name="MacCallum I."/>
        </authorList>
    </citation>
    <scope>NUCLEOTIDE SEQUENCE [LARGE SCALE GENOMIC DNA]</scope>
    <source>
        <strain evidence="6 7">TSC#14021-0224.01</strain>
    </source>
</reference>
<dbReference type="PROSITE" id="PS50174">
    <property type="entry name" value="G_PATCH"/>
    <property type="match status" value="1"/>
</dbReference>
<dbReference type="Pfam" id="PF01585">
    <property type="entry name" value="G-patch"/>
    <property type="match status" value="1"/>
</dbReference>
<dbReference type="OMA" id="DYMNMVI"/>
<evidence type="ECO:0000256" key="1">
    <source>
        <dbReference type="ARBA" id="ARBA00007140"/>
    </source>
</evidence>
<dbReference type="PANTHER" id="PTHR21032">
    <property type="entry name" value="G PATCH DOMAIN-CONTAINING PROTEIN 11"/>
    <property type="match status" value="1"/>
</dbReference>
<dbReference type="GO" id="GO:0000776">
    <property type="term" value="C:kinetochore"/>
    <property type="evidence" value="ECO:0007669"/>
    <property type="project" value="TreeGrafter"/>
</dbReference>
<dbReference type="KEGG" id="der:6552983"/>
<dbReference type="Pfam" id="PF13821">
    <property type="entry name" value="DUF4187"/>
    <property type="match status" value="1"/>
</dbReference>
<feature type="region of interest" description="Disordered" evidence="4">
    <location>
        <begin position="186"/>
        <end position="225"/>
    </location>
</feature>
<accession>B3P2V3</accession>